<feature type="domain" description="GmrSD restriction endonucleases N-terminal" evidence="1">
    <location>
        <begin position="10"/>
        <end position="231"/>
    </location>
</feature>
<dbReference type="InterPro" id="IPR004919">
    <property type="entry name" value="GmrSD_N"/>
</dbReference>
<dbReference type="RefSeq" id="WP_381743692.1">
    <property type="nucleotide sequence ID" value="NZ_JBHSDP010000027.1"/>
</dbReference>
<accession>A0ABV8TNS6</accession>
<dbReference type="EMBL" id="JBHSDP010000027">
    <property type="protein sequence ID" value="MFC4332153.1"/>
    <property type="molecule type" value="Genomic_DNA"/>
</dbReference>
<dbReference type="InterPro" id="IPR036217">
    <property type="entry name" value="MethylDNA_cys_MeTrfase_DNAb"/>
</dbReference>
<protein>
    <submittedName>
        <fullName evidence="3">DUF262 domain-containing protein</fullName>
    </submittedName>
</protein>
<evidence type="ECO:0000259" key="1">
    <source>
        <dbReference type="Pfam" id="PF03235"/>
    </source>
</evidence>
<sequence length="864" mass="96500">MRAQEITFLKLVQGEKQFQVPLYQRTYSWTRKQLERLWDDLSDLVEQQLEGGRPASHFLGSVVLAPGQLQAGGVQRWLVVDGQQRITTIMLAFTALRDHIRDSAAEGSARTADRIHRQYLVNEFLEGDEHFRLLPTQADRASYGACVSNSPRSGGADNIGASYRFFRGVLASGQEQHGAEWTNAVEIALRDLLSIVEITAERGDNVYRIFESINNTGVGLSQSDLLRNYVFMLLPGRGERVYEQLWLPMQQQLGPKNLELLVWLDLVVRGESKTKQTDIYRVQQQRLEPLAGNEEALEKEISELARRAELLGRILDPALEPHDELRRQLRHLARWGGRIHYPIALHLLDLVDAGRAQADEAAKALGYVEGFLVRRMLCQTSTQSLNRLFMSMPGDMEADRPAAEAVQRYLSGRRRGWPTDAEVAAGIRSKPFYWNGQAPQRAYVLERLEESYGSAEPVDFKQAKFTVEHVLPQRPAQAWIDVLAEDSDDGQTPQELHDLLVHTLGNLTLSAENTKLSNHPFQRKQQILEASSLRMNQEIAGTRRWGRREILERADNLAARAVSLWPGPEGEQRADSDEWTGWADLRAALIAMPTGTWTTYGDIAELIGSHPVSVGNFLATKAGVRGAYRVLTAAGRVSASFRWPNDEHGGNPLTLLHAEGVPFDSSGKARSSHRLTAEDLASLLGKEVPEIGTSSSSPDQVAPGSTFDARAARFTELLRANRPDAADAILAFLQSWKALAPGCHLDYGKATETSCFLMLRKESASRAAAIWPFTLYPVFGTVEVVFQYMRSRPPFDDSGLRQEFMSRLNAVPGIELAEAKLELRPSFPLEVLADRSEEIAGIMSWFVQQVVAYEPADEQGQVSF</sequence>
<name>A0ABV8TNS6_9ACTN</name>
<evidence type="ECO:0000313" key="4">
    <source>
        <dbReference type="Proteomes" id="UP001595824"/>
    </source>
</evidence>
<dbReference type="Proteomes" id="UP001595824">
    <property type="component" value="Unassembled WGS sequence"/>
</dbReference>
<dbReference type="Pfam" id="PF03235">
    <property type="entry name" value="GmrSD_N"/>
    <property type="match status" value="1"/>
</dbReference>
<evidence type="ECO:0000259" key="2">
    <source>
        <dbReference type="Pfam" id="PF07510"/>
    </source>
</evidence>
<feature type="domain" description="GmrSD restriction endonucleases C-terminal" evidence="2">
    <location>
        <begin position="417"/>
        <end position="559"/>
    </location>
</feature>
<proteinExistence type="predicted"/>
<evidence type="ECO:0000313" key="3">
    <source>
        <dbReference type="EMBL" id="MFC4332153.1"/>
    </source>
</evidence>
<dbReference type="InterPro" id="IPR011089">
    <property type="entry name" value="GmrSD_C"/>
</dbReference>
<dbReference type="SUPFAM" id="SSF46767">
    <property type="entry name" value="Methylated DNA-protein cysteine methyltransferase, C-terminal domain"/>
    <property type="match status" value="1"/>
</dbReference>
<dbReference type="Gene3D" id="1.10.10.10">
    <property type="entry name" value="Winged helix-like DNA-binding domain superfamily/Winged helix DNA-binding domain"/>
    <property type="match status" value="1"/>
</dbReference>
<comment type="caution">
    <text evidence="3">The sequence shown here is derived from an EMBL/GenBank/DDBJ whole genome shotgun (WGS) entry which is preliminary data.</text>
</comment>
<dbReference type="Pfam" id="PF07510">
    <property type="entry name" value="GmrSD_C"/>
    <property type="match status" value="1"/>
</dbReference>
<dbReference type="PANTHER" id="PTHR35149">
    <property type="entry name" value="SLL5132 PROTEIN"/>
    <property type="match status" value="1"/>
</dbReference>
<dbReference type="InterPro" id="IPR036388">
    <property type="entry name" value="WH-like_DNA-bd_sf"/>
</dbReference>
<keyword evidence="4" id="KW-1185">Reference proteome</keyword>
<reference evidence="4" key="1">
    <citation type="journal article" date="2019" name="Int. J. Syst. Evol. Microbiol.">
        <title>The Global Catalogue of Microorganisms (GCM) 10K type strain sequencing project: providing services to taxonomists for standard genome sequencing and annotation.</title>
        <authorList>
            <consortium name="The Broad Institute Genomics Platform"/>
            <consortium name="The Broad Institute Genome Sequencing Center for Infectious Disease"/>
            <person name="Wu L."/>
            <person name="Ma J."/>
        </authorList>
    </citation>
    <scope>NUCLEOTIDE SEQUENCE [LARGE SCALE GENOMIC DNA]</scope>
    <source>
        <strain evidence="4">PCU 347</strain>
    </source>
</reference>
<dbReference type="PANTHER" id="PTHR35149:SF2">
    <property type="entry name" value="DUF262 DOMAIN-CONTAINING PROTEIN"/>
    <property type="match status" value="1"/>
</dbReference>
<gene>
    <name evidence="3" type="ORF">ACFPC0_31195</name>
</gene>
<organism evidence="3 4">
    <name type="scientific">Streptomyces andamanensis</name>
    <dbReference type="NCBI Taxonomy" id="1565035"/>
    <lineage>
        <taxon>Bacteria</taxon>
        <taxon>Bacillati</taxon>
        <taxon>Actinomycetota</taxon>
        <taxon>Actinomycetes</taxon>
        <taxon>Kitasatosporales</taxon>
        <taxon>Streptomycetaceae</taxon>
        <taxon>Streptomyces</taxon>
    </lineage>
</organism>